<dbReference type="Gene3D" id="2.40.50.140">
    <property type="entry name" value="Nucleic acid-binding proteins"/>
    <property type="match status" value="1"/>
</dbReference>
<evidence type="ECO:0000313" key="2">
    <source>
        <dbReference type="EMBL" id="MDI1485261.1"/>
    </source>
</evidence>
<evidence type="ECO:0008006" key="4">
    <source>
        <dbReference type="Google" id="ProtNLM"/>
    </source>
</evidence>
<dbReference type="EMBL" id="JAPUFD010000001">
    <property type="protein sequence ID" value="MDI1485261.1"/>
    <property type="molecule type" value="Genomic_DNA"/>
</dbReference>
<protein>
    <recommendedName>
        <fullName evidence="4">Telomere capping, CST complex subunit-domain-containing protein</fullName>
    </recommendedName>
</protein>
<dbReference type="InterPro" id="IPR012340">
    <property type="entry name" value="NA-bd_OB-fold"/>
</dbReference>
<dbReference type="Pfam" id="PF12658">
    <property type="entry name" value="Ten1"/>
    <property type="match status" value="1"/>
</dbReference>
<evidence type="ECO:0000313" key="3">
    <source>
        <dbReference type="Proteomes" id="UP001161017"/>
    </source>
</evidence>
<reference evidence="2" key="1">
    <citation type="journal article" date="2023" name="Genome Biol. Evol.">
        <title>First Whole Genome Sequence and Flow Cytometry Genome Size Data for the Lichen-Forming Fungus Ramalina farinacea (Ascomycota).</title>
        <authorList>
            <person name="Llewellyn T."/>
            <person name="Mian S."/>
            <person name="Hill R."/>
            <person name="Leitch I.J."/>
            <person name="Gaya E."/>
        </authorList>
    </citation>
    <scope>NUCLEOTIDE SEQUENCE</scope>
    <source>
        <strain evidence="2">LIQ254RAFAR</strain>
    </source>
</reference>
<dbReference type="GO" id="GO:0016233">
    <property type="term" value="P:telomere capping"/>
    <property type="evidence" value="ECO:0007669"/>
    <property type="project" value="InterPro"/>
</dbReference>
<gene>
    <name evidence="2" type="ORF">OHK93_000398</name>
</gene>
<dbReference type="GO" id="GO:0043047">
    <property type="term" value="F:single-stranded telomeric DNA binding"/>
    <property type="evidence" value="ECO:0007669"/>
    <property type="project" value="InterPro"/>
</dbReference>
<sequence>MSSAPPPTTLTLLSQIPSHAPGSKLRFLGCVSSYDTSSGFLELQHAFPESSTRTVRALVDVNVILETLRRDDLEVGAWVNVLAYVQPDQAESDLKRLSSERLRGKHSPPGATSRSGSSTINVKLQAVMLWNAGAIKIADYERAVESKINLDNPRTAVDIIAVAQ</sequence>
<evidence type="ECO:0000256" key="1">
    <source>
        <dbReference type="SAM" id="MobiDB-lite"/>
    </source>
</evidence>
<dbReference type="AlphaFoldDB" id="A0AA43QI28"/>
<dbReference type="InterPro" id="IPR024222">
    <property type="entry name" value="Ten1_fungal"/>
</dbReference>
<dbReference type="GO" id="GO:1990879">
    <property type="term" value="C:CST complex"/>
    <property type="evidence" value="ECO:0007669"/>
    <property type="project" value="InterPro"/>
</dbReference>
<name>A0AA43QI28_9LECA</name>
<dbReference type="Proteomes" id="UP001161017">
    <property type="component" value="Unassembled WGS sequence"/>
</dbReference>
<organism evidence="2 3">
    <name type="scientific">Ramalina farinacea</name>
    <dbReference type="NCBI Taxonomy" id="258253"/>
    <lineage>
        <taxon>Eukaryota</taxon>
        <taxon>Fungi</taxon>
        <taxon>Dikarya</taxon>
        <taxon>Ascomycota</taxon>
        <taxon>Pezizomycotina</taxon>
        <taxon>Lecanoromycetes</taxon>
        <taxon>OSLEUM clade</taxon>
        <taxon>Lecanoromycetidae</taxon>
        <taxon>Lecanorales</taxon>
        <taxon>Lecanorineae</taxon>
        <taxon>Ramalinaceae</taxon>
        <taxon>Ramalina</taxon>
    </lineage>
</organism>
<accession>A0AA43QI28</accession>
<proteinExistence type="predicted"/>
<keyword evidence="3" id="KW-1185">Reference proteome</keyword>
<comment type="caution">
    <text evidence="2">The sequence shown here is derived from an EMBL/GenBank/DDBJ whole genome shotgun (WGS) entry which is preliminary data.</text>
</comment>
<feature type="region of interest" description="Disordered" evidence="1">
    <location>
        <begin position="98"/>
        <end position="117"/>
    </location>
</feature>